<evidence type="ECO:0000256" key="1">
    <source>
        <dbReference type="PIRSR" id="PIRSR000705-1"/>
    </source>
</evidence>
<accession>A0A3G5A280</accession>
<reference evidence="5" key="1">
    <citation type="submission" date="2018-10" db="EMBL/GenBank/DDBJ databases">
        <title>Hidden diversity of soil giant viruses.</title>
        <authorList>
            <person name="Schulz F."/>
            <person name="Alteio L."/>
            <person name="Goudeau D."/>
            <person name="Ryan E.M."/>
            <person name="Malmstrom R.R."/>
            <person name="Blanchard J."/>
            <person name="Woyke T."/>
        </authorList>
    </citation>
    <scope>NUCLEOTIDE SEQUENCE</scope>
    <source>
        <strain evidence="5">GAV1</strain>
    </source>
</reference>
<feature type="domain" description="Deoxynucleoside kinase" evidence="4">
    <location>
        <begin position="11"/>
        <end position="220"/>
    </location>
</feature>
<dbReference type="CDD" id="cd01673">
    <property type="entry name" value="dNK"/>
    <property type="match status" value="1"/>
</dbReference>
<feature type="binding site" evidence="2">
    <location>
        <position position="40"/>
    </location>
    <ligand>
        <name>substrate</name>
    </ligand>
</feature>
<evidence type="ECO:0000259" key="4">
    <source>
        <dbReference type="Pfam" id="PF01712"/>
    </source>
</evidence>
<keyword evidence="5" id="KW-0418">Kinase</keyword>
<dbReference type="InterPro" id="IPR031314">
    <property type="entry name" value="DNK_dom"/>
</dbReference>
<feature type="binding site" evidence="3">
    <location>
        <begin position="15"/>
        <end position="23"/>
    </location>
    <ligand>
        <name>ATP</name>
        <dbReference type="ChEBI" id="CHEBI:30616"/>
    </ligand>
</feature>
<dbReference type="PANTHER" id="PTHR10513">
    <property type="entry name" value="DEOXYNUCLEOSIDE KINASE"/>
    <property type="match status" value="1"/>
</dbReference>
<feature type="binding site" evidence="3">
    <location>
        <begin position="158"/>
        <end position="162"/>
    </location>
    <ligand>
        <name>ATP</name>
        <dbReference type="ChEBI" id="CHEBI:30616"/>
    </ligand>
</feature>
<sequence>MTALSNNKILISIEGNIGVGKSTFASMIKGHIDNSEIICEPIDIWKNMKDTDGENILQKFYKDIPRWAYSFQNLACISRMIKIEDTIRNTDAKYIFLDRSLGTDKNVFEKMLYDTKKISEIEHQMYNMWCDFYSKYIRTDSENIIIYLKCSPMTAYNRIQKRGRDEEKTIELAYLTDLNTYHDAWLLQNKSNQKIITIDCDREFENDPEYQYEIINKILTEIS</sequence>
<keyword evidence="3" id="KW-0067">ATP-binding</keyword>
<dbReference type="SUPFAM" id="SSF52540">
    <property type="entry name" value="P-loop containing nucleoside triphosphate hydrolases"/>
    <property type="match status" value="1"/>
</dbReference>
<feature type="binding site" evidence="2">
    <location>
        <position position="104"/>
    </location>
    <ligand>
        <name>substrate</name>
    </ligand>
</feature>
<evidence type="ECO:0000313" key="5">
    <source>
        <dbReference type="EMBL" id="AYV79953.1"/>
    </source>
</evidence>
<feature type="binding site" evidence="2">
    <location>
        <position position="99"/>
    </location>
    <ligand>
        <name>substrate</name>
    </ligand>
</feature>
<dbReference type="Gene3D" id="3.40.50.300">
    <property type="entry name" value="P-loop containing nucleotide triphosphate hydrolases"/>
    <property type="match status" value="1"/>
</dbReference>
<dbReference type="PIRSF" id="PIRSF000705">
    <property type="entry name" value="DNK"/>
    <property type="match status" value="1"/>
</dbReference>
<evidence type="ECO:0000256" key="2">
    <source>
        <dbReference type="PIRSR" id="PIRSR000705-2"/>
    </source>
</evidence>
<keyword evidence="5" id="KW-0808">Transferase</keyword>
<feature type="binding site" evidence="2">
    <location>
        <position position="61"/>
    </location>
    <ligand>
        <name>substrate</name>
    </ligand>
</feature>
<feature type="active site" description="Proton acceptor" evidence="1">
    <location>
        <position position="98"/>
    </location>
</feature>
<organism evidence="5">
    <name type="scientific">Gaeavirus sp</name>
    <dbReference type="NCBI Taxonomy" id="2487767"/>
    <lineage>
        <taxon>Viruses</taxon>
        <taxon>Varidnaviria</taxon>
        <taxon>Bamfordvirae</taxon>
        <taxon>Nucleocytoviricota</taxon>
        <taxon>Megaviricetes</taxon>
        <taxon>Imitervirales</taxon>
        <taxon>Mimiviridae</taxon>
        <taxon>Klosneuvirinae</taxon>
    </lineage>
</organism>
<dbReference type="GO" id="GO:0019136">
    <property type="term" value="F:deoxynucleoside kinase activity"/>
    <property type="evidence" value="ECO:0007669"/>
    <property type="project" value="InterPro"/>
</dbReference>
<evidence type="ECO:0000256" key="3">
    <source>
        <dbReference type="PIRSR" id="PIRSR000705-3"/>
    </source>
</evidence>
<dbReference type="PANTHER" id="PTHR10513:SF35">
    <property type="entry name" value="DEOXYADENOSINE KINASE"/>
    <property type="match status" value="1"/>
</dbReference>
<keyword evidence="3" id="KW-0547">Nucleotide-binding</keyword>
<feature type="binding site" evidence="2">
    <location>
        <position position="167"/>
    </location>
    <ligand>
        <name>substrate</name>
    </ligand>
</feature>
<dbReference type="InterPro" id="IPR002624">
    <property type="entry name" value="DCK/DGK"/>
</dbReference>
<proteinExistence type="predicted"/>
<feature type="binding site" evidence="2">
    <location>
        <position position="72"/>
    </location>
    <ligand>
        <name>substrate</name>
    </ligand>
</feature>
<protein>
    <submittedName>
        <fullName evidence="5">Deoxynucleoside kinase</fullName>
    </submittedName>
</protein>
<name>A0A3G5A280_9VIRU</name>
<dbReference type="InterPro" id="IPR050566">
    <property type="entry name" value="Deoxyribonucleoside_kinase"/>
</dbReference>
<dbReference type="Pfam" id="PF01712">
    <property type="entry name" value="dNK"/>
    <property type="match status" value="1"/>
</dbReference>
<dbReference type="InterPro" id="IPR027417">
    <property type="entry name" value="P-loop_NTPase"/>
</dbReference>
<dbReference type="GO" id="GO:0005524">
    <property type="term" value="F:ATP binding"/>
    <property type="evidence" value="ECO:0007669"/>
    <property type="project" value="UniProtKB-KW"/>
</dbReference>
<gene>
    <name evidence="5" type="ORF">Gaeavirus3_7</name>
</gene>
<dbReference type="EMBL" id="MK072201">
    <property type="protein sequence ID" value="AYV79953.1"/>
    <property type="molecule type" value="Genomic_DNA"/>
</dbReference>